<keyword evidence="2" id="KW-0804">Transcription</keyword>
<feature type="region of interest" description="Disordered" evidence="4">
    <location>
        <begin position="289"/>
        <end position="403"/>
    </location>
</feature>
<dbReference type="InterPro" id="IPR050274">
    <property type="entry name" value="Nuclear_hormone_rcpt_NR2"/>
</dbReference>
<dbReference type="PRINTS" id="PR01282">
    <property type="entry name" value="COUPTNFACTOR"/>
</dbReference>
<accession>W5JFA0</accession>
<organism evidence="6">
    <name type="scientific">Anopheles darlingi</name>
    <name type="common">Mosquito</name>
    <dbReference type="NCBI Taxonomy" id="43151"/>
    <lineage>
        <taxon>Eukaryota</taxon>
        <taxon>Metazoa</taxon>
        <taxon>Ecdysozoa</taxon>
        <taxon>Arthropoda</taxon>
        <taxon>Hexapoda</taxon>
        <taxon>Insecta</taxon>
        <taxon>Pterygota</taxon>
        <taxon>Neoptera</taxon>
        <taxon>Endopterygota</taxon>
        <taxon>Diptera</taxon>
        <taxon>Nematocera</taxon>
        <taxon>Culicoidea</taxon>
        <taxon>Culicidae</taxon>
        <taxon>Anophelinae</taxon>
        <taxon>Anopheles</taxon>
    </lineage>
</organism>
<name>W5JFA0_ANODA</name>
<keyword evidence="3 6" id="KW-0675">Receptor</keyword>
<dbReference type="eggNOG" id="KOG3575">
    <property type="taxonomic scope" value="Eukaryota"/>
</dbReference>
<reference evidence="6 8" key="1">
    <citation type="journal article" date="2010" name="BMC Genomics">
        <title>Combination of measures distinguishes pre-miRNAs from other stem-loops in the genome of the newly sequenced Anopheles darlingi.</title>
        <authorList>
            <person name="Mendes N.D."/>
            <person name="Freitas A.T."/>
            <person name="Vasconcelos A.T."/>
            <person name="Sagot M.F."/>
        </authorList>
    </citation>
    <scope>NUCLEOTIDE SEQUENCE</scope>
</reference>
<feature type="compositionally biased region" description="Polar residues" evidence="4">
    <location>
        <begin position="379"/>
        <end position="403"/>
    </location>
</feature>
<feature type="compositionally biased region" description="Low complexity" evidence="4">
    <location>
        <begin position="353"/>
        <end position="369"/>
    </location>
</feature>
<dbReference type="PROSITE" id="PS51843">
    <property type="entry name" value="NR_LBD"/>
    <property type="match status" value="1"/>
</dbReference>
<dbReference type="AlphaFoldDB" id="W5JFA0"/>
<evidence type="ECO:0000256" key="1">
    <source>
        <dbReference type="ARBA" id="ARBA00023015"/>
    </source>
</evidence>
<dbReference type="Proteomes" id="UP000000673">
    <property type="component" value="Unassembled WGS sequence"/>
</dbReference>
<gene>
    <name evidence="6" type="ORF">AND_005253</name>
</gene>
<dbReference type="SUPFAM" id="SSF48508">
    <property type="entry name" value="Nuclear receptor ligand-binding domain"/>
    <property type="match status" value="2"/>
</dbReference>
<dbReference type="PANTHER" id="PTHR24083">
    <property type="entry name" value="NUCLEAR HORMONE RECEPTOR"/>
    <property type="match status" value="1"/>
</dbReference>
<evidence type="ECO:0000313" key="6">
    <source>
        <dbReference type="EMBL" id="ETN63047.1"/>
    </source>
</evidence>
<evidence type="ECO:0000313" key="8">
    <source>
        <dbReference type="Proteomes" id="UP000000673"/>
    </source>
</evidence>
<evidence type="ECO:0000259" key="5">
    <source>
        <dbReference type="PROSITE" id="PS51843"/>
    </source>
</evidence>
<proteinExistence type="predicted"/>
<keyword evidence="8" id="KW-1185">Reference proteome</keyword>
<evidence type="ECO:0000256" key="4">
    <source>
        <dbReference type="SAM" id="MobiDB-lite"/>
    </source>
</evidence>
<evidence type="ECO:0000256" key="3">
    <source>
        <dbReference type="ARBA" id="ARBA00023170"/>
    </source>
</evidence>
<dbReference type="InterPro" id="IPR035500">
    <property type="entry name" value="NHR-like_dom_sf"/>
</dbReference>
<dbReference type="InterPro" id="IPR001723">
    <property type="entry name" value="Nuclear_hrmn_rcpt"/>
</dbReference>
<dbReference type="VEuPathDB" id="VectorBase:ADAC005253"/>
<dbReference type="Pfam" id="PF00104">
    <property type="entry name" value="Hormone_recep"/>
    <property type="match status" value="2"/>
</dbReference>
<feature type="domain" description="NR LBD" evidence="5">
    <location>
        <begin position="71"/>
        <end position="794"/>
    </location>
</feature>
<sequence>MQCKRCSEDSHVRRDEDFNRSTVQRIRNLLDWTDRPVQRGRVPPSQPPGIPYGQYSIPNGEAVTGFNGHSYLSSYISLLLRAEPYPTSRYGQCMQTNNIMGIDNICELAARLLFSAVEWARNIPFFPDLQVTDQVALLRLVWSELFVLNASQCSMPLHVAPLLAAAGLHASPMAADRVVAFMDHIRIFQEQVEKLKALHVDSAEYSCLKAIVLFTTGKLLDNLFGDVHALLAKTSTQLHSLQSESDVIHLVQVHLYRAATQPSVESATGTLNTSVGSANNTSLNLNVTLNSSSSSSSSGNSSLGSSTSQVSTSGVEPHAGVTAAGSSSSSVPSSIASPSVTTTTLPAGGGGTTESNITTAHSTNHSNNNNDHKTINHNLTTGTPSSGGQQHGTIGSNHRGASSSPLVAAGVGALFGSNAQSKTPPLPPLFSFHQNTPNRSYHGTLDDFVNLSSSSPYGVGSAFSSSFGTGGIFSPYSNSSLQGAIPGSAGGVGKYGHTATAAGAGGGSSTDYKFSPYSPWRHHGSVRPTAIPTLVSSCEPELLVELGSARSLHAKNLATSRPVLNIVFSDSPTQTTPFAWTSTGTGPPKAVRGSQRIKKCKPLRCSLQSVQSKGLARSEGHVLACPSAVVASVCVFVVAMEAPETPVDNNNDTNAGVGGGLNIENHSGKRAHQKCTLFQGQRVPIPKSRCGGIIGAVSLPPFENLKLIIVHQKTDACGLSDVTHIESLQEKSQCALEEYCRSQYPNQPTRFGKLLLRLPSLRTVSSQVIEQLFFVRLVGKTPIETLIRDMLLSGSSFSWPYLPSM</sequence>
<keyword evidence="1" id="KW-0805">Transcription regulation</keyword>
<dbReference type="SMART" id="SM00430">
    <property type="entry name" value="HOLI"/>
    <property type="match status" value="1"/>
</dbReference>
<evidence type="ECO:0000256" key="2">
    <source>
        <dbReference type="ARBA" id="ARBA00023163"/>
    </source>
</evidence>
<reference evidence="6" key="3">
    <citation type="journal article" date="2013" name="Nucleic Acids Res.">
        <title>The genome of Anopheles darlingi, the main neotropical malaria vector.</title>
        <authorList>
            <person name="Marinotti O."/>
            <person name="Cerqueira G.C."/>
            <person name="de Almeida L.G."/>
            <person name="Ferro M.I."/>
            <person name="Loreto E.L."/>
            <person name="Zaha A."/>
            <person name="Teixeira S.M."/>
            <person name="Wespiser A.R."/>
            <person name="Almeida E Silva A."/>
            <person name="Schlindwein A.D."/>
            <person name="Pacheco A.C."/>
            <person name="Silva A.L."/>
            <person name="Graveley B.R."/>
            <person name="Walenz B.P."/>
            <person name="Lima Bde A."/>
            <person name="Ribeiro C.A."/>
            <person name="Nunes-Silva C.G."/>
            <person name="de Carvalho C.R."/>
            <person name="Soares C.M."/>
            <person name="de Menezes C.B."/>
            <person name="Matiolli C."/>
            <person name="Caffrey D."/>
            <person name="Araujo D.A."/>
            <person name="de Oliveira D.M."/>
            <person name="Golenbock D."/>
            <person name="Grisard E.C."/>
            <person name="Fantinatti-Garboggini F."/>
            <person name="de Carvalho F.M."/>
            <person name="Barcellos F.G."/>
            <person name="Prosdocimi F."/>
            <person name="May G."/>
            <person name="Azevedo Junior G.M."/>
            <person name="Guimaraes G.M."/>
            <person name="Goldman G.H."/>
            <person name="Padilha I.Q."/>
            <person name="Batista Jda S."/>
            <person name="Ferro J.A."/>
            <person name="Ribeiro J.M."/>
            <person name="Fietto J.L."/>
            <person name="Dabbas K.M."/>
            <person name="Cerdeira L."/>
            <person name="Agnez-Lima L.F."/>
            <person name="Brocchi M."/>
            <person name="de Carvalho M.O."/>
            <person name="Teixeira Mde M."/>
            <person name="Diniz Maia Mde M."/>
            <person name="Goldman M.H."/>
            <person name="Cruz Schneider M.P."/>
            <person name="Felipe M.S."/>
            <person name="Hungria M."/>
            <person name="Nicolas M.F."/>
            <person name="Pereira M."/>
            <person name="Montes M.A."/>
            <person name="Cantao M.E."/>
            <person name="Vincentz M."/>
            <person name="Rafael M.S."/>
            <person name="Silverman N."/>
            <person name="Stoco P.H."/>
            <person name="Souza R.C."/>
            <person name="Vicentini R."/>
            <person name="Gazzinelli R.T."/>
            <person name="Neves Rde O."/>
            <person name="Silva R."/>
            <person name="Astolfi-Filho S."/>
            <person name="Maciel T.E."/>
            <person name="Urmenyi T.P."/>
            <person name="Tadei W.P."/>
            <person name="Camargo E.P."/>
            <person name="de Vasconcelos A.T."/>
        </authorList>
    </citation>
    <scope>NUCLEOTIDE SEQUENCE</scope>
</reference>
<evidence type="ECO:0000313" key="7">
    <source>
        <dbReference type="EnsemblMetazoa" id="ADAC005253-PA"/>
    </source>
</evidence>
<dbReference type="STRING" id="43151.W5JFA0"/>
<dbReference type="VEuPathDB" id="VectorBase:ADAR2_011048"/>
<dbReference type="PRINTS" id="PR00398">
    <property type="entry name" value="STRDHORMONER"/>
</dbReference>
<dbReference type="EMBL" id="ADMH02001312">
    <property type="protein sequence ID" value="ETN63047.1"/>
    <property type="molecule type" value="Genomic_DNA"/>
</dbReference>
<dbReference type="InterPro" id="IPR000536">
    <property type="entry name" value="Nucl_hrmn_rcpt_lig-bd"/>
</dbReference>
<dbReference type="HOGENOM" id="CLU_349921_0_0_1"/>
<feature type="compositionally biased region" description="Low complexity" evidence="4">
    <location>
        <begin position="289"/>
        <end position="346"/>
    </location>
</feature>
<dbReference type="Gene3D" id="1.10.565.10">
    <property type="entry name" value="Retinoid X Receptor"/>
    <property type="match status" value="2"/>
</dbReference>
<protein>
    <submittedName>
        <fullName evidence="6">Nuclear receptor subfamily 2 group F member 3</fullName>
    </submittedName>
</protein>
<reference evidence="7" key="4">
    <citation type="submission" date="2015-06" db="UniProtKB">
        <authorList>
            <consortium name="EnsemblMetazoa"/>
        </authorList>
    </citation>
    <scope>IDENTIFICATION</scope>
</reference>
<dbReference type="EnsemblMetazoa" id="ADAC005253-RA">
    <property type="protein sequence ID" value="ADAC005253-PA"/>
    <property type="gene ID" value="ADAC005253"/>
</dbReference>
<reference evidence="6" key="2">
    <citation type="submission" date="2010-05" db="EMBL/GenBank/DDBJ databases">
        <authorList>
            <person name="Almeida L.G."/>
            <person name="Nicolas M.F."/>
            <person name="Souza R.C."/>
            <person name="Vasconcelos A.T.R."/>
        </authorList>
    </citation>
    <scope>NUCLEOTIDE SEQUENCE</scope>
</reference>